<feature type="compositionally biased region" description="Polar residues" evidence="8">
    <location>
        <begin position="1"/>
        <end position="11"/>
    </location>
</feature>
<dbReference type="HOGENOM" id="CLU_004747_7_2_1"/>
<dbReference type="FunFam" id="1.20.1310.10:FF:000002">
    <property type="entry name" value="cullin-3 isoform X1"/>
    <property type="match status" value="1"/>
</dbReference>
<comment type="pathway">
    <text evidence="1">Protein modification; protein ubiquitination.</text>
</comment>
<evidence type="ECO:0000256" key="7">
    <source>
        <dbReference type="RuleBase" id="RU003829"/>
    </source>
</evidence>
<dbReference type="SUPFAM" id="SSF74788">
    <property type="entry name" value="Cullin repeat-like"/>
    <property type="match status" value="1"/>
</dbReference>
<dbReference type="SUPFAM" id="SSF46785">
    <property type="entry name" value="Winged helix' DNA-binding domain"/>
    <property type="match status" value="1"/>
</dbReference>
<proteinExistence type="inferred from homology"/>
<gene>
    <name evidence="9" type="primary">Cre-cul-4</name>
    <name evidence="9" type="ORF">CRE_26429</name>
</gene>
<dbReference type="Pfam" id="PF10557">
    <property type="entry name" value="Cullin_Nedd8"/>
    <property type="match status" value="1"/>
</dbReference>
<dbReference type="STRING" id="31234.E3LQF8"/>
<dbReference type="InterPro" id="IPR016157">
    <property type="entry name" value="Cullin_CS"/>
</dbReference>
<dbReference type="PROSITE" id="PS50069">
    <property type="entry name" value="CULLIN_2"/>
    <property type="match status" value="1"/>
</dbReference>
<dbReference type="InterPro" id="IPR045093">
    <property type="entry name" value="Cullin"/>
</dbReference>
<evidence type="ECO:0000256" key="1">
    <source>
        <dbReference type="ARBA" id="ARBA00004906"/>
    </source>
</evidence>
<evidence type="ECO:0000313" key="10">
    <source>
        <dbReference type="Proteomes" id="UP000008281"/>
    </source>
</evidence>
<dbReference type="RefSeq" id="XP_003113715.2">
    <property type="nucleotide sequence ID" value="XM_003113667.2"/>
</dbReference>
<keyword evidence="10" id="KW-1185">Reference proteome</keyword>
<dbReference type="InterPro" id="IPR059120">
    <property type="entry name" value="Cullin-like_AB"/>
</dbReference>
<dbReference type="InterPro" id="IPR036388">
    <property type="entry name" value="WH-like_DNA-bd_sf"/>
</dbReference>
<organism evidence="10">
    <name type="scientific">Caenorhabditis remanei</name>
    <name type="common">Caenorhabditis vulgaris</name>
    <dbReference type="NCBI Taxonomy" id="31234"/>
    <lineage>
        <taxon>Eukaryota</taxon>
        <taxon>Metazoa</taxon>
        <taxon>Ecdysozoa</taxon>
        <taxon>Nematoda</taxon>
        <taxon>Chromadorea</taxon>
        <taxon>Rhabditida</taxon>
        <taxon>Rhabditina</taxon>
        <taxon>Rhabditomorpha</taxon>
        <taxon>Rhabditoidea</taxon>
        <taxon>Rhabditidae</taxon>
        <taxon>Peloderinae</taxon>
        <taxon>Caenorhabditis</taxon>
    </lineage>
</organism>
<dbReference type="InterPro" id="IPR016158">
    <property type="entry name" value="Cullin_homology"/>
</dbReference>
<keyword evidence="5" id="KW-0832">Ubl conjugation</keyword>
<keyword evidence="3" id="KW-1017">Isopeptide bond</keyword>
<evidence type="ECO:0000256" key="3">
    <source>
        <dbReference type="ARBA" id="ARBA00022499"/>
    </source>
</evidence>
<dbReference type="InterPro" id="IPR001373">
    <property type="entry name" value="Cullin_N"/>
</dbReference>
<dbReference type="Gene3D" id="1.20.1310.10">
    <property type="entry name" value="Cullin Repeats"/>
    <property type="match status" value="3"/>
</dbReference>
<dbReference type="FunCoup" id="E3LQF8">
    <property type="interactions" value="202"/>
</dbReference>
<dbReference type="Proteomes" id="UP000008281">
    <property type="component" value="Unassembled WGS sequence"/>
</dbReference>
<comment type="similarity">
    <text evidence="2 6 7">Belongs to the cullin family.</text>
</comment>
<dbReference type="GO" id="GO:0031461">
    <property type="term" value="C:cullin-RING ubiquitin ligase complex"/>
    <property type="evidence" value="ECO:0007669"/>
    <property type="project" value="InterPro"/>
</dbReference>
<feature type="region of interest" description="Disordered" evidence="8">
    <location>
        <begin position="1"/>
        <end position="42"/>
    </location>
</feature>
<dbReference type="EMBL" id="DS268413">
    <property type="protein sequence ID" value="EFP07627.1"/>
    <property type="molecule type" value="Genomic_DNA"/>
</dbReference>
<dbReference type="SMART" id="SM00884">
    <property type="entry name" value="Cullin_Nedd8"/>
    <property type="match status" value="1"/>
</dbReference>
<dbReference type="FunFam" id="1.20.1310.10:FF:000116">
    <property type="match status" value="1"/>
</dbReference>
<dbReference type="CTD" id="9815896"/>
<keyword evidence="4" id="KW-0833">Ubl conjugation pathway</keyword>
<evidence type="ECO:0000256" key="8">
    <source>
        <dbReference type="SAM" id="MobiDB-lite"/>
    </source>
</evidence>
<dbReference type="InterPro" id="IPR016159">
    <property type="entry name" value="Cullin_repeat-like_dom_sf"/>
</dbReference>
<dbReference type="GO" id="GO:0043161">
    <property type="term" value="P:proteasome-mediated ubiquitin-dependent protein catabolic process"/>
    <property type="evidence" value="ECO:0007669"/>
    <property type="project" value="EnsemblMetazoa"/>
</dbReference>
<dbReference type="PANTHER" id="PTHR11932">
    <property type="entry name" value="CULLIN"/>
    <property type="match status" value="1"/>
</dbReference>
<dbReference type="eggNOG" id="KOG2167">
    <property type="taxonomic scope" value="Eukaryota"/>
</dbReference>
<evidence type="ECO:0000256" key="6">
    <source>
        <dbReference type="PROSITE-ProRule" id="PRU00330"/>
    </source>
</evidence>
<dbReference type="SUPFAM" id="SSF75632">
    <property type="entry name" value="Cullin homology domain"/>
    <property type="match status" value="1"/>
</dbReference>
<reference evidence="9" key="1">
    <citation type="submission" date="2007-07" db="EMBL/GenBank/DDBJ databases">
        <title>PCAP assembly of the Caenorhabditis remanei genome.</title>
        <authorList>
            <consortium name="The Caenorhabditis remanei Sequencing Consortium"/>
            <person name="Wilson R.K."/>
        </authorList>
    </citation>
    <scope>NUCLEOTIDE SEQUENCE [LARGE SCALE GENOMIC DNA]</scope>
    <source>
        <strain evidence="9">PB4641</strain>
    </source>
</reference>
<dbReference type="InterPro" id="IPR036317">
    <property type="entry name" value="Cullin_homology_sf"/>
</dbReference>
<dbReference type="AlphaFoldDB" id="E3LQF8"/>
<dbReference type="OMA" id="RCRIRIT"/>
<dbReference type="FunFam" id="1.10.10.10:FF:000274">
    <property type="entry name" value="Cullin 4B"/>
    <property type="match status" value="1"/>
</dbReference>
<sequence>MTSGANQTNSAEKSRGKQLRKPSKRPNNSEGGTEAKQMRGDNEYVDEEMDDVSTSHNGREVDTNGLLENFMNQRENASRSAANNERIKKKIVIKNFKTCSSKDTFAAGYNDITNADGPVGRDWAVLSDNVYAILEDRKTTSTLEMLFSKVRAVCDKNQSKNLYDLIVVIINNYAKTLRESLSSVEEVPLLDDNCEQYLMKFGSIWESYPIKINLIRNIFLYLDRIALSSTDSEIVPLWESFMQIFQKAFFPDVFKEFKTIKLFSALYMAMQKMMGKYPVDSPLKSLTDMLQTVHVGEVFANFLLTQLREHYNKERIEKVPNMTCNEYMTYAEDQINRYSELIRSSFDEPLAVREVRTTITNCLIQQAIPEILTHDFDALLNSGNIVDISRMFNLCRQCIGGEDEVRAQFSKYMKVRGEQLITTCPDNELVTELLAFKKKINVIMAGAFHTANDPTKMRQCLSDAFEFFVNKNVDRAAELISKHFHTLLHSGNKHVTDERTLDQMVDDAIVLFRFLRGKDVFEAYYKRGLSKRLFLERSASVDAEKMVLCKLKTECGAGFTYKLEGMFKDMDASENLGQLFVKHLAHMNKEKVNFTARVITPEYWPTYETFEINVPKEMRDTLTDYQDFYRLQHGNRNVRWHHGLASAVVSAEFRPDFKKELVATMYQTAILLLFNKCETWTVAEMVDCTKIPEVEIVKNIVALIGGRDRPKILTMISDASTGKKENILETVKVSKFTVNSNFNDKRCRIRITQVNIKTPVEEKNDVEQEVNQDRQSHIDAAVVRIMKTRKAMTHSELMTEVGQQLKFPVKAADIKKRIEGLIERDYLSRDPEDATKYRYVT</sequence>
<protein>
    <submittedName>
        <fullName evidence="9">CRE-CUL-4 protein</fullName>
    </submittedName>
</protein>
<evidence type="ECO:0000256" key="4">
    <source>
        <dbReference type="ARBA" id="ARBA00022786"/>
    </source>
</evidence>
<dbReference type="InterPro" id="IPR019559">
    <property type="entry name" value="Cullin_neddylation_domain"/>
</dbReference>
<dbReference type="GO" id="GO:0031625">
    <property type="term" value="F:ubiquitin protein ligase binding"/>
    <property type="evidence" value="ECO:0007669"/>
    <property type="project" value="InterPro"/>
</dbReference>
<dbReference type="GeneID" id="9815896"/>
<name>E3LQF8_CAERE</name>
<evidence type="ECO:0000256" key="2">
    <source>
        <dbReference type="ARBA" id="ARBA00006019"/>
    </source>
</evidence>
<accession>E3LQF8</accession>
<evidence type="ECO:0000313" key="9">
    <source>
        <dbReference type="EMBL" id="EFP07627.1"/>
    </source>
</evidence>
<dbReference type="InterPro" id="IPR036390">
    <property type="entry name" value="WH_DNA-bd_sf"/>
</dbReference>
<dbReference type="Pfam" id="PF26557">
    <property type="entry name" value="Cullin_AB"/>
    <property type="match status" value="1"/>
</dbReference>
<dbReference type="Pfam" id="PF00888">
    <property type="entry name" value="Cullin"/>
    <property type="match status" value="1"/>
</dbReference>
<dbReference type="KEGG" id="crq:GCK72_006471"/>
<dbReference type="OrthoDB" id="27073at2759"/>
<dbReference type="PROSITE" id="PS01256">
    <property type="entry name" value="CULLIN_1"/>
    <property type="match status" value="1"/>
</dbReference>
<dbReference type="SMART" id="SM00182">
    <property type="entry name" value="CULLIN"/>
    <property type="match status" value="1"/>
</dbReference>
<dbReference type="Gene3D" id="1.10.10.10">
    <property type="entry name" value="Winged helix-like DNA-binding domain superfamily/Winged helix DNA-binding domain"/>
    <property type="match status" value="1"/>
</dbReference>
<dbReference type="Gene3D" id="3.30.230.130">
    <property type="entry name" value="Cullin, Chain C, Domain 2"/>
    <property type="match status" value="1"/>
</dbReference>
<evidence type="ECO:0000256" key="5">
    <source>
        <dbReference type="ARBA" id="ARBA00022843"/>
    </source>
</evidence>
<dbReference type="FunFam" id="1.20.1310.10:FF:000004">
    <property type="entry name" value="Cullin 4B"/>
    <property type="match status" value="1"/>
</dbReference>